<dbReference type="PANTHER" id="PTHR45727">
    <property type="entry name" value="NPC INTRACELLULAR CHOLESTEROL TRANSPORTER 1"/>
    <property type="match status" value="1"/>
</dbReference>
<evidence type="ECO:0000256" key="14">
    <source>
        <dbReference type="ARBA" id="ARBA00023221"/>
    </source>
</evidence>
<feature type="transmembrane region" description="Helical" evidence="17">
    <location>
        <begin position="679"/>
        <end position="696"/>
    </location>
</feature>
<keyword evidence="10 17" id="KW-0472">Membrane</keyword>
<feature type="transmembrane region" description="Helical" evidence="17">
    <location>
        <begin position="1153"/>
        <end position="1177"/>
    </location>
</feature>
<evidence type="ECO:0000256" key="5">
    <source>
        <dbReference type="ARBA" id="ARBA00022692"/>
    </source>
</evidence>
<keyword evidence="12" id="KW-1207">Sterol metabolism</keyword>
<dbReference type="Pfam" id="PF22314">
    <property type="entry name" value="NPC1_MLD"/>
    <property type="match status" value="1"/>
</dbReference>
<evidence type="ECO:0000256" key="1">
    <source>
        <dbReference type="ARBA" id="ARBA00004127"/>
    </source>
</evidence>
<feature type="region of interest" description="Disordered" evidence="16">
    <location>
        <begin position="1666"/>
        <end position="1689"/>
    </location>
</feature>
<feature type="transmembrane region" description="Helical" evidence="17">
    <location>
        <begin position="1017"/>
        <end position="1034"/>
    </location>
</feature>
<dbReference type="InterPro" id="IPR053956">
    <property type="entry name" value="NPC1_MLD"/>
</dbReference>
<feature type="transmembrane region" description="Helical" evidence="17">
    <location>
        <begin position="1551"/>
        <end position="1571"/>
    </location>
</feature>
<gene>
    <name evidence="19" type="ORF">TMSB3V08_LOCUS2803</name>
</gene>
<evidence type="ECO:0000256" key="12">
    <source>
        <dbReference type="ARBA" id="ARBA00023166"/>
    </source>
</evidence>
<reference evidence="19" key="1">
    <citation type="submission" date="2020-11" db="EMBL/GenBank/DDBJ databases">
        <authorList>
            <person name="Tran Van P."/>
        </authorList>
    </citation>
    <scope>NUCLEOTIDE SEQUENCE</scope>
</reference>
<dbReference type="FunFam" id="1.20.1640.10:FF:000010">
    <property type="entry name" value="NPC intracellular cholesterol transporter 1"/>
    <property type="match status" value="1"/>
</dbReference>
<keyword evidence="5 17" id="KW-0812">Transmembrane</keyword>
<keyword evidence="11" id="KW-1015">Disulfide bond</keyword>
<proteinExistence type="inferred from homology"/>
<keyword evidence="3" id="KW-0813">Transport</keyword>
<dbReference type="GO" id="GO:0012505">
    <property type="term" value="C:endomembrane system"/>
    <property type="evidence" value="ECO:0007669"/>
    <property type="project" value="UniProtKB-SubCell"/>
</dbReference>
<dbReference type="Gene3D" id="1.20.1640.10">
    <property type="entry name" value="Multidrug efflux transporter AcrB transmembrane domain"/>
    <property type="match status" value="2"/>
</dbReference>
<evidence type="ECO:0000256" key="3">
    <source>
        <dbReference type="ARBA" id="ARBA00022448"/>
    </source>
</evidence>
<evidence type="ECO:0000256" key="11">
    <source>
        <dbReference type="ARBA" id="ARBA00023157"/>
    </source>
</evidence>
<feature type="transmembrane region" description="Helical" evidence="17">
    <location>
        <begin position="1509"/>
        <end position="1531"/>
    </location>
</feature>
<dbReference type="InterPro" id="IPR000731">
    <property type="entry name" value="SSD"/>
</dbReference>
<keyword evidence="7 17" id="KW-1133">Transmembrane helix</keyword>
<evidence type="ECO:0000256" key="17">
    <source>
        <dbReference type="SAM" id="Phobius"/>
    </source>
</evidence>
<keyword evidence="13" id="KW-0325">Glycoprotein</keyword>
<dbReference type="PANTHER" id="PTHR45727:SF2">
    <property type="entry name" value="NPC INTRACELLULAR CHOLESTEROL TRANSPORTER 1"/>
    <property type="match status" value="1"/>
</dbReference>
<evidence type="ECO:0000256" key="6">
    <source>
        <dbReference type="ARBA" id="ARBA00022729"/>
    </source>
</evidence>
<keyword evidence="4" id="KW-0153">Cholesterol metabolism</keyword>
<dbReference type="EMBL" id="OB793062">
    <property type="protein sequence ID" value="CAD7425901.1"/>
    <property type="molecule type" value="Genomic_DNA"/>
</dbReference>
<name>A0A7R9HKA3_9NEOP</name>
<comment type="similarity">
    <text evidence="2">Belongs to the patched family.</text>
</comment>
<feature type="transmembrane region" description="Helical" evidence="17">
    <location>
        <begin position="1583"/>
        <end position="1606"/>
    </location>
</feature>
<dbReference type="InterPro" id="IPR032190">
    <property type="entry name" value="NPC1_N"/>
</dbReference>
<feature type="transmembrane region" description="Helical" evidence="17">
    <location>
        <begin position="1076"/>
        <end position="1098"/>
    </location>
</feature>
<dbReference type="Pfam" id="PF12349">
    <property type="entry name" value="Sterol-sensing"/>
    <property type="match status" value="1"/>
</dbReference>
<dbReference type="PROSITE" id="PS50156">
    <property type="entry name" value="SSD"/>
    <property type="match status" value="1"/>
</dbReference>
<feature type="compositionally biased region" description="Polar residues" evidence="16">
    <location>
        <begin position="57"/>
        <end position="69"/>
    </location>
</feature>
<comment type="subcellular location">
    <subcellularLocation>
        <location evidence="1">Endomembrane system</location>
        <topology evidence="1">Multi-pass membrane protein</topology>
    </subcellularLocation>
</comment>
<feature type="compositionally biased region" description="Polar residues" evidence="16">
    <location>
        <begin position="1666"/>
        <end position="1676"/>
    </location>
</feature>
<dbReference type="GO" id="GO:0030301">
    <property type="term" value="P:cholesterol transport"/>
    <property type="evidence" value="ECO:0007669"/>
    <property type="project" value="UniProtKB-ARBA"/>
</dbReference>
<organism evidence="19">
    <name type="scientific">Timema monikensis</name>
    <dbReference type="NCBI Taxonomy" id="170555"/>
    <lineage>
        <taxon>Eukaryota</taxon>
        <taxon>Metazoa</taxon>
        <taxon>Ecdysozoa</taxon>
        <taxon>Arthropoda</taxon>
        <taxon>Hexapoda</taxon>
        <taxon>Insecta</taxon>
        <taxon>Pterygota</taxon>
        <taxon>Neoptera</taxon>
        <taxon>Polyneoptera</taxon>
        <taxon>Phasmatodea</taxon>
        <taxon>Timematodea</taxon>
        <taxon>Timematoidea</taxon>
        <taxon>Timematidae</taxon>
        <taxon>Timema</taxon>
    </lineage>
</organism>
<dbReference type="GO" id="GO:0015485">
    <property type="term" value="F:cholesterol binding"/>
    <property type="evidence" value="ECO:0007669"/>
    <property type="project" value="TreeGrafter"/>
</dbReference>
<evidence type="ECO:0000256" key="15">
    <source>
        <dbReference type="ARBA" id="ARBA00034049"/>
    </source>
</evidence>
<evidence type="ECO:0000256" key="2">
    <source>
        <dbReference type="ARBA" id="ARBA00005585"/>
    </source>
</evidence>
<feature type="domain" description="SSD" evidence="18">
    <location>
        <begin position="1012"/>
        <end position="1177"/>
    </location>
</feature>
<feature type="transmembrane region" description="Helical" evidence="17">
    <location>
        <begin position="468"/>
        <end position="488"/>
    </location>
</feature>
<evidence type="ECO:0000256" key="8">
    <source>
        <dbReference type="ARBA" id="ARBA00023055"/>
    </source>
</evidence>
<evidence type="ECO:0000256" key="4">
    <source>
        <dbReference type="ARBA" id="ARBA00022548"/>
    </source>
</evidence>
<dbReference type="GO" id="GO:0030299">
    <property type="term" value="P:intestinal cholesterol absorption"/>
    <property type="evidence" value="ECO:0007669"/>
    <property type="project" value="TreeGrafter"/>
</dbReference>
<dbReference type="SUPFAM" id="SSF82866">
    <property type="entry name" value="Multidrug efflux transporter AcrB transmembrane domain"/>
    <property type="match status" value="2"/>
</dbReference>
<feature type="transmembrane region" description="Helical" evidence="17">
    <location>
        <begin position="1480"/>
        <end position="1502"/>
    </location>
</feature>
<dbReference type="Pfam" id="PF16414">
    <property type="entry name" value="NPC1_N"/>
    <property type="match status" value="1"/>
</dbReference>
<keyword evidence="6" id="KW-0732">Signal</keyword>
<dbReference type="GO" id="GO:0042632">
    <property type="term" value="P:cholesterol homeostasis"/>
    <property type="evidence" value="ECO:0007669"/>
    <property type="project" value="TreeGrafter"/>
</dbReference>
<accession>A0A7R9HKA3</accession>
<keyword evidence="14" id="KW-0753">Steroid metabolism</keyword>
<feature type="region of interest" description="Disordered" evidence="16">
    <location>
        <begin position="1"/>
        <end position="93"/>
    </location>
</feature>
<protein>
    <recommendedName>
        <fullName evidence="18">SSD domain-containing protein</fullName>
    </recommendedName>
</protein>
<keyword evidence="8" id="KW-0445">Lipid transport</keyword>
<evidence type="ECO:0000256" key="7">
    <source>
        <dbReference type="ARBA" id="ARBA00022989"/>
    </source>
</evidence>
<keyword evidence="9" id="KW-0443">Lipid metabolism</keyword>
<evidence type="ECO:0000256" key="10">
    <source>
        <dbReference type="ARBA" id="ARBA00023136"/>
    </source>
</evidence>
<dbReference type="FunFam" id="1.20.1640.10:FF:000008">
    <property type="entry name" value="NPC intracellular cholesterol transporter 1"/>
    <property type="match status" value="1"/>
</dbReference>
<dbReference type="InterPro" id="IPR053958">
    <property type="entry name" value="HMGCR/SNAP/NPC1-like_SSD"/>
</dbReference>
<feature type="transmembrane region" description="Helical" evidence="17">
    <location>
        <begin position="1046"/>
        <end position="1070"/>
    </location>
</feature>
<evidence type="ECO:0000313" key="19">
    <source>
        <dbReference type="EMBL" id="CAD7425901.1"/>
    </source>
</evidence>
<evidence type="ECO:0000256" key="16">
    <source>
        <dbReference type="SAM" id="MobiDB-lite"/>
    </source>
</evidence>
<feature type="compositionally biased region" description="Basic and acidic residues" evidence="16">
    <location>
        <begin position="9"/>
        <end position="22"/>
    </location>
</feature>
<dbReference type="GO" id="GO:0008203">
    <property type="term" value="P:cholesterol metabolic process"/>
    <property type="evidence" value="ECO:0007669"/>
    <property type="project" value="UniProtKB-KW"/>
</dbReference>
<feature type="transmembrane region" description="Helical" evidence="17">
    <location>
        <begin position="1457"/>
        <end position="1474"/>
    </location>
</feature>
<evidence type="ECO:0000256" key="9">
    <source>
        <dbReference type="ARBA" id="ARBA00023098"/>
    </source>
</evidence>
<comment type="catalytic activity">
    <reaction evidence="15">
        <text>cholesterol(in) = cholesterol(out)</text>
        <dbReference type="Rhea" id="RHEA:39747"/>
        <dbReference type="ChEBI" id="CHEBI:16113"/>
    </reaction>
</comment>
<evidence type="ECO:0000259" key="18">
    <source>
        <dbReference type="PROSITE" id="PS50156"/>
    </source>
</evidence>
<evidence type="ECO:0000256" key="13">
    <source>
        <dbReference type="ARBA" id="ARBA00023180"/>
    </source>
</evidence>
<sequence length="1706" mass="188535">MFRGRTYFRHVDQMRPVGEELSRQNMNTNSSQTPSSKPRPSRRSIAVEPSELLYLSAPSTSPRSQFDSPTQEKRTSPPHERISPRSKRLDLPQEMRQPINEESASRATPARLTSTRSGHTYLALLVREGGVRVQVEHRGMLALTDARTDPGSTRSGSDEAGYWGRKIPGADQLVFHIFSDYGHPVYALQALSSIVSVDYKPDGHSKGNLWLLQTITIAYGMGNVTPIHQLVTHRTVCMMDQQNHLTKLVKSFFKSGVRICSHPLVETRDEPVSTCCDSKQLQNLDTSITMAAGFIQRCPACMRNLARHLCDMTCSPSQSRFINVTEVEKSKEGKEFVNALELYVTDTYISGTYNSCKQVSVPSTGQLALDLMCGDWGASRCSPMKWFTFMGDAHNNPFTPFQITYVPTNTPVAEFIPLDPVITPCNESVSANLPACSCLDCEVSCPVPPPEPAPAAPFIILGIDGVEVIMVILFVVGTILFLLVVFCWPSGKNAIAGVYENKITASLNLMAMMFDKVKEAQDNPSVPLRLQLTQSFTQELTGTWEKFEHSIVELDSYLAEGKQPIKSGVSYLRGEGSDDVRHAVGQRLAGINHSRIALGADEEESPLQSKRSSWSELHACVSELGVGCLTGVVSADEAMLSHRDTGRDASFFQRLGAGTDSLMERGFYSWGLVCASRPWLILFLGLCVIVGLGHGIKYMKMTTDPVELWASPHSRARVEREFFDSHFEPFYRTEQVIISAVGLPSRKRTAFLPECGEDRRGKGRKEGMERGLCRSSIELETLRMALMEEAATKHVEQPSIVHNTSNGPITFGPVYHREFLLAVKKLQEKIEAIGASDGGGLEKICFAPLTSTFTGPTIISQCTVQSIWGYFQDDISLFNETDTDSEGFTVDYLDHIKACTQYKGTRNAYNPNCMAQYGGPIDPAIALGGFLDPGQTLVGEPHYERATAIILTFLVNNHHNKTRLAPALEWERRFVELLKNWTSSNEKPTFMDVAFTTERSIEDELDRESQSDVSTILVSYVIMFAYIAIALGQLRTCSRLLIDSKVTLGLGGVLIVLASVVCSVGFFGFLGVPATLIIIEVIPFLVLAVGVDNIFILVQTHQREARRSDESHSEHVARILAMVGPSMLLTSTSESCCFFLGALSDMPAVRAFALYAGMALAIDFVFQVTCFVSLLTLDSIRQAGNRLDVCCFMQGPKTDLIDVSDGVLYKFFKAIYVPFLMMKGVRATVMVVFYAWLCTSLAMNSYLSIGPPMYFVVKDGLNYSDTMTQNMICGGQHCNSDSLLTQVYVASKRPARYRKAAFQPDVVLMVVIDPLSADNVDCNDCDIAQDKNTNRPIPTAFKKYLPFFLKDNPTESCAKAGHASYSSGVNYHLTDNNNTAIVTANYFAAFHTILKTSSDYYESIRAARKLSDNISLTINTRLKAAGQNTTIEVFPYSVFYVFFEQYLTMWPDTLKSLGISLAAIFVVTFLLMGFDIFSSIVVIITITMIIVNLGGLMFWWGITLNAVSLVNLVMAVGISVEFCSHLVHSFAVSVGTTRVERSSDALVTMGSSVFSGITLTKFGGILVLGLAKSQIFKVFYFRMYLGIVLFGAAHGLIFLPVLLSYIGPPVNNEKVSRRSRGGQRAACLKTTLNRVSTGKTEGEDLGRFCSHVRPQRKRPGLMRVTDQSLRKYQSSPADDEPGPSSALLLPEQSPTRYHAIWDAPIN</sequence>
<dbReference type="GO" id="GO:0005886">
    <property type="term" value="C:plasma membrane"/>
    <property type="evidence" value="ECO:0007669"/>
    <property type="project" value="TreeGrafter"/>
</dbReference>
<feature type="compositionally biased region" description="Basic and acidic residues" evidence="16">
    <location>
        <begin position="70"/>
        <end position="93"/>
    </location>
</feature>